<dbReference type="PANTHER" id="PTHR11439:SF465">
    <property type="entry name" value="REVERSE TRANSCRIPTASE TY1_COPIA-TYPE DOMAIN-CONTAINING PROTEIN"/>
    <property type="match status" value="1"/>
</dbReference>
<comment type="caution">
    <text evidence="1">The sequence shown here is derived from an EMBL/GenBank/DDBJ whole genome shotgun (WGS) entry which is preliminary data.</text>
</comment>
<gene>
    <name evidence="1" type="ORF">Sradi_0209100</name>
</gene>
<organism evidence="1">
    <name type="scientific">Sesamum radiatum</name>
    <name type="common">Black benniseed</name>
    <dbReference type="NCBI Taxonomy" id="300843"/>
    <lineage>
        <taxon>Eukaryota</taxon>
        <taxon>Viridiplantae</taxon>
        <taxon>Streptophyta</taxon>
        <taxon>Embryophyta</taxon>
        <taxon>Tracheophyta</taxon>
        <taxon>Spermatophyta</taxon>
        <taxon>Magnoliopsida</taxon>
        <taxon>eudicotyledons</taxon>
        <taxon>Gunneridae</taxon>
        <taxon>Pentapetalae</taxon>
        <taxon>asterids</taxon>
        <taxon>lamiids</taxon>
        <taxon>Lamiales</taxon>
        <taxon>Pedaliaceae</taxon>
        <taxon>Sesamum</taxon>
    </lineage>
</organism>
<sequence>MVQSKAASTPLPTSVKFSAKTGELLSNPKAYRRLIGKILYLGFTRPDISHVAQLSQFMQHPCQQHWDETHHLLRHLKGTPNTGLFFLVGAATELVAYSNVDWASCVDTCRSLTSFCIFLGSAIISWKTKKQHTVSKSTAEAKYRSMDSTTCELIWIYNLLGDLHFHVRIPIPFLCDNHAALHIIANPVFHERTKHLEIDCHLLRDIRVYIISPNFQVRLGAFHTKSNLRGKC</sequence>
<dbReference type="PANTHER" id="PTHR11439">
    <property type="entry name" value="GAG-POL-RELATED RETROTRANSPOSON"/>
    <property type="match status" value="1"/>
</dbReference>
<dbReference type="SUPFAM" id="SSF56672">
    <property type="entry name" value="DNA/RNA polymerases"/>
    <property type="match status" value="1"/>
</dbReference>
<name>A0AAW2VZK2_SESRA</name>
<dbReference type="CDD" id="cd09272">
    <property type="entry name" value="RNase_HI_RT_Ty1"/>
    <property type="match status" value="1"/>
</dbReference>
<reference evidence="1" key="1">
    <citation type="submission" date="2020-06" db="EMBL/GenBank/DDBJ databases">
        <authorList>
            <person name="Li T."/>
            <person name="Hu X."/>
            <person name="Zhang T."/>
            <person name="Song X."/>
            <person name="Zhang H."/>
            <person name="Dai N."/>
            <person name="Sheng W."/>
            <person name="Hou X."/>
            <person name="Wei L."/>
        </authorList>
    </citation>
    <scope>NUCLEOTIDE SEQUENCE</scope>
    <source>
        <strain evidence="1">G02</strain>
        <tissue evidence="1">Leaf</tissue>
    </source>
</reference>
<proteinExistence type="predicted"/>
<protein>
    <submittedName>
        <fullName evidence="1">Retrovirus-related Pol polyprotein from transposon RE2</fullName>
    </submittedName>
</protein>
<reference evidence="1" key="2">
    <citation type="journal article" date="2024" name="Plant">
        <title>Genomic evolution and insights into agronomic trait innovations of Sesamum species.</title>
        <authorList>
            <person name="Miao H."/>
            <person name="Wang L."/>
            <person name="Qu L."/>
            <person name="Liu H."/>
            <person name="Sun Y."/>
            <person name="Le M."/>
            <person name="Wang Q."/>
            <person name="Wei S."/>
            <person name="Zheng Y."/>
            <person name="Lin W."/>
            <person name="Duan Y."/>
            <person name="Cao H."/>
            <person name="Xiong S."/>
            <person name="Wang X."/>
            <person name="Wei L."/>
            <person name="Li C."/>
            <person name="Ma Q."/>
            <person name="Ju M."/>
            <person name="Zhao R."/>
            <person name="Li G."/>
            <person name="Mu C."/>
            <person name="Tian Q."/>
            <person name="Mei H."/>
            <person name="Zhang T."/>
            <person name="Gao T."/>
            <person name="Zhang H."/>
        </authorList>
    </citation>
    <scope>NUCLEOTIDE SEQUENCE</scope>
    <source>
        <strain evidence="1">G02</strain>
    </source>
</reference>
<evidence type="ECO:0000313" key="1">
    <source>
        <dbReference type="EMBL" id="KAL0435012.1"/>
    </source>
</evidence>
<accession>A0AAW2VZK2</accession>
<dbReference type="InterPro" id="IPR043502">
    <property type="entry name" value="DNA/RNA_pol_sf"/>
</dbReference>
<dbReference type="EMBL" id="JACGWJ010000002">
    <property type="protein sequence ID" value="KAL0435012.1"/>
    <property type="molecule type" value="Genomic_DNA"/>
</dbReference>
<dbReference type="AlphaFoldDB" id="A0AAW2VZK2"/>